<proteinExistence type="predicted"/>
<reference evidence="3 4" key="1">
    <citation type="submission" date="2020-04" db="EMBL/GenBank/DDBJ databases">
        <authorList>
            <person name="Alioto T."/>
            <person name="Alioto T."/>
            <person name="Gomez Garrido J."/>
        </authorList>
    </citation>
    <scope>NUCLEOTIDE SEQUENCE [LARGE SCALE GENOMIC DNA]</scope>
</reference>
<dbReference type="Proteomes" id="UP000494165">
    <property type="component" value="Unassembled WGS sequence"/>
</dbReference>
<evidence type="ECO:0000313" key="4">
    <source>
        <dbReference type="Proteomes" id="UP000494165"/>
    </source>
</evidence>
<evidence type="ECO:0000256" key="2">
    <source>
        <dbReference type="SAM" id="SignalP"/>
    </source>
</evidence>
<keyword evidence="2" id="KW-0732">Signal</keyword>
<organism evidence="3 4">
    <name type="scientific">Cloeon dipterum</name>
    <dbReference type="NCBI Taxonomy" id="197152"/>
    <lineage>
        <taxon>Eukaryota</taxon>
        <taxon>Metazoa</taxon>
        <taxon>Ecdysozoa</taxon>
        <taxon>Arthropoda</taxon>
        <taxon>Hexapoda</taxon>
        <taxon>Insecta</taxon>
        <taxon>Pterygota</taxon>
        <taxon>Palaeoptera</taxon>
        <taxon>Ephemeroptera</taxon>
        <taxon>Pisciforma</taxon>
        <taxon>Baetidae</taxon>
        <taxon>Cloeon</taxon>
    </lineage>
</organism>
<feature type="chain" id="PRO_5035719165" evidence="2">
    <location>
        <begin position="24"/>
        <end position="95"/>
    </location>
</feature>
<dbReference type="OrthoDB" id="8197610at2759"/>
<evidence type="ECO:0000256" key="1">
    <source>
        <dbReference type="SAM" id="MobiDB-lite"/>
    </source>
</evidence>
<evidence type="ECO:0000313" key="3">
    <source>
        <dbReference type="EMBL" id="CAB3371668.1"/>
    </source>
</evidence>
<name>A0A8S1CV26_9INSE</name>
<gene>
    <name evidence="3" type="ORF">CLODIP_2_CD03971</name>
</gene>
<sequence>MVSLKFTIVLAVVLIATLSTVSARMYLLEIDDADTMRHKRQGYWAPKDEYRAVPSNHRPKHAESGGGGGGGVFSFVKTNKHGHVSWGVRYPAGNH</sequence>
<feature type="signal peptide" evidence="2">
    <location>
        <begin position="1"/>
        <end position="23"/>
    </location>
</feature>
<comment type="caution">
    <text evidence="3">The sequence shown here is derived from an EMBL/GenBank/DDBJ whole genome shotgun (WGS) entry which is preliminary data.</text>
</comment>
<feature type="region of interest" description="Disordered" evidence="1">
    <location>
        <begin position="52"/>
        <end position="74"/>
    </location>
</feature>
<accession>A0A8S1CV26</accession>
<protein>
    <submittedName>
        <fullName evidence="3">Uncharacterized protein</fullName>
    </submittedName>
</protein>
<dbReference type="EMBL" id="CADEPI010000064">
    <property type="protein sequence ID" value="CAB3371668.1"/>
    <property type="molecule type" value="Genomic_DNA"/>
</dbReference>
<dbReference type="AlphaFoldDB" id="A0A8S1CV26"/>
<keyword evidence="4" id="KW-1185">Reference proteome</keyword>